<dbReference type="GO" id="GO:0009307">
    <property type="term" value="P:DNA restriction-modification system"/>
    <property type="evidence" value="ECO:0007669"/>
    <property type="project" value="UniProtKB-KW"/>
</dbReference>
<feature type="domain" description="Type I restriction modification DNA specificity" evidence="4">
    <location>
        <begin position="99"/>
        <end position="191"/>
    </location>
</feature>
<dbReference type="GO" id="GO:0003677">
    <property type="term" value="F:DNA binding"/>
    <property type="evidence" value="ECO:0007669"/>
    <property type="project" value="UniProtKB-KW"/>
</dbReference>
<dbReference type="PANTHER" id="PTHR30408">
    <property type="entry name" value="TYPE-1 RESTRICTION ENZYME ECOKI SPECIFICITY PROTEIN"/>
    <property type="match status" value="1"/>
</dbReference>
<dbReference type="Gene3D" id="1.10.287.1120">
    <property type="entry name" value="Bipartite methylase S protein"/>
    <property type="match status" value="1"/>
</dbReference>
<evidence type="ECO:0000313" key="5">
    <source>
        <dbReference type="EMBL" id="TWF56712.1"/>
    </source>
</evidence>
<dbReference type="SUPFAM" id="SSF116734">
    <property type="entry name" value="DNA methylase specificity domain"/>
    <property type="match status" value="2"/>
</dbReference>
<keyword evidence="2" id="KW-0680">Restriction system</keyword>
<evidence type="ECO:0000256" key="2">
    <source>
        <dbReference type="ARBA" id="ARBA00022747"/>
    </source>
</evidence>
<evidence type="ECO:0000259" key="4">
    <source>
        <dbReference type="Pfam" id="PF01420"/>
    </source>
</evidence>
<accession>A0A561R274</accession>
<comment type="similarity">
    <text evidence="1">Belongs to the type-I restriction system S methylase family.</text>
</comment>
<evidence type="ECO:0000256" key="3">
    <source>
        <dbReference type="ARBA" id="ARBA00023125"/>
    </source>
</evidence>
<dbReference type="EMBL" id="VIWP01000002">
    <property type="protein sequence ID" value="TWF56712.1"/>
    <property type="molecule type" value="Genomic_DNA"/>
</dbReference>
<dbReference type="RefSeq" id="WP_145634513.1">
    <property type="nucleotide sequence ID" value="NZ_VIWP01000002.1"/>
</dbReference>
<dbReference type="PANTHER" id="PTHR30408:SF12">
    <property type="entry name" value="TYPE I RESTRICTION ENZYME MJAVIII SPECIFICITY SUBUNIT"/>
    <property type="match status" value="1"/>
</dbReference>
<organism evidence="5 6">
    <name type="scientific">Neorhizobium alkalisoli</name>
    <dbReference type="NCBI Taxonomy" id="528178"/>
    <lineage>
        <taxon>Bacteria</taxon>
        <taxon>Pseudomonadati</taxon>
        <taxon>Pseudomonadota</taxon>
        <taxon>Alphaproteobacteria</taxon>
        <taxon>Hyphomicrobiales</taxon>
        <taxon>Rhizobiaceae</taxon>
        <taxon>Rhizobium/Agrobacterium group</taxon>
        <taxon>Neorhizobium</taxon>
    </lineage>
</organism>
<evidence type="ECO:0000256" key="1">
    <source>
        <dbReference type="ARBA" id="ARBA00010923"/>
    </source>
</evidence>
<dbReference type="InterPro" id="IPR044946">
    <property type="entry name" value="Restrct_endonuc_typeI_TRD_sf"/>
</dbReference>
<evidence type="ECO:0000313" key="6">
    <source>
        <dbReference type="Proteomes" id="UP000320653"/>
    </source>
</evidence>
<comment type="caution">
    <text evidence="5">The sequence shown here is derived from an EMBL/GenBank/DDBJ whole genome shotgun (WGS) entry which is preliminary data.</text>
</comment>
<dbReference type="AlphaFoldDB" id="A0A561R274"/>
<dbReference type="Pfam" id="PF01420">
    <property type="entry name" value="Methylase_S"/>
    <property type="match status" value="1"/>
</dbReference>
<dbReference type="OrthoDB" id="164285at2"/>
<reference evidence="5 6" key="1">
    <citation type="submission" date="2019-06" db="EMBL/GenBank/DDBJ databases">
        <title>Sorghum-associated microbial communities from plants grown in Nebraska, USA.</title>
        <authorList>
            <person name="Schachtman D."/>
        </authorList>
    </citation>
    <scope>NUCLEOTIDE SEQUENCE [LARGE SCALE GENOMIC DNA]</scope>
    <source>
        <strain evidence="5 6">1225</strain>
    </source>
</reference>
<sequence length="441" mass="49397">MSEPAFKRVELVDIAERTSNSFVDGPFGSSLKSNEYTEAGIRLIQLQNIGINEWNDDNKKFISEQKFLSLQRHGAVPGDIAIAKMADPVARACIVPEASKQFVVVADCIRLRPDTTKFVPSFVVKAINSPYTRQEAEKKAIGSTRIRINLSTLKTVGCLIPPFDHQSKIAEILDTLDAAIRGTQAVIAKLKASKHGLLHDLLTRGIDVRGNLRPRYPDAPHLYKETPLGWLPMEWDVLEIQDLLAAVDPAMRSGPFGSALLKEELVSHGIPFLGIDNVHVERFDRDYKRFVTRAKFLDLHRYAVRPDDLMITIMGTVGRCCLVPKDIGDALSSKHTWAISLDSDKYSPYLAMLQVNYSDWVLRHFSKDQQGGTMSAIRSDTIRSTRLPVPPREEQTAIESIVLELSERLREEEAILAKYRLQKSGLMNDLLTGRVSVTPLL</sequence>
<name>A0A561R274_9HYPH</name>
<dbReference type="Proteomes" id="UP000320653">
    <property type="component" value="Unassembled WGS sequence"/>
</dbReference>
<dbReference type="InterPro" id="IPR052021">
    <property type="entry name" value="Type-I_RS_S_subunit"/>
</dbReference>
<keyword evidence="6" id="KW-1185">Reference proteome</keyword>
<dbReference type="InterPro" id="IPR000055">
    <property type="entry name" value="Restrct_endonuc_typeI_TRD"/>
</dbReference>
<protein>
    <submittedName>
        <fullName evidence="5">Type I restriction enzyme S subunit</fullName>
    </submittedName>
</protein>
<gene>
    <name evidence="5" type="ORF">FHW37_102350</name>
</gene>
<proteinExistence type="inferred from homology"/>
<dbReference type="Gene3D" id="3.90.220.20">
    <property type="entry name" value="DNA methylase specificity domains"/>
    <property type="match status" value="2"/>
</dbReference>
<keyword evidence="3" id="KW-0238">DNA-binding</keyword>